<feature type="transmembrane region" description="Helical" evidence="9">
    <location>
        <begin position="44"/>
        <end position="67"/>
    </location>
</feature>
<dbReference type="InterPro" id="IPR001905">
    <property type="entry name" value="Ammonium_transpt"/>
</dbReference>
<feature type="transmembrane region" description="Helical" evidence="9">
    <location>
        <begin position="187"/>
        <end position="209"/>
    </location>
</feature>
<evidence type="ECO:0000256" key="2">
    <source>
        <dbReference type="ARBA" id="ARBA00005887"/>
    </source>
</evidence>
<reference evidence="11 12" key="1">
    <citation type="submission" date="2018-02" db="EMBL/GenBank/DDBJ databases">
        <authorList>
            <person name="Cohen D.B."/>
            <person name="Kent A.D."/>
        </authorList>
    </citation>
    <scope>NUCLEOTIDE SEQUENCE [LARGE SCALE GENOMIC DNA]</scope>
    <source>
        <strain evidence="11">1</strain>
    </source>
</reference>
<organism evidence="11 12">
    <name type="scientific">Micropruina glycogenica</name>
    <dbReference type="NCBI Taxonomy" id="75385"/>
    <lineage>
        <taxon>Bacteria</taxon>
        <taxon>Bacillati</taxon>
        <taxon>Actinomycetota</taxon>
        <taxon>Actinomycetes</taxon>
        <taxon>Propionibacteriales</taxon>
        <taxon>Nocardioidaceae</taxon>
        <taxon>Micropruina</taxon>
    </lineage>
</organism>
<evidence type="ECO:0000313" key="11">
    <source>
        <dbReference type="EMBL" id="SPD86294.1"/>
    </source>
</evidence>
<sequence>MTMLEINSGDTAWVLTAAALVLLMTPGLAFFYGGMVRAKSVLNMMMMSFISMGTIGVLWVLFGYSMAFGDSIGFELGATRDEGPTFFGILGNPFQYFGLQGLMSPDAVAGSLPAMAFVAFQACFAIIAVALVSGAIADRASFGGWTLFTVLWGILVYFPVAGWVFSFDGFTGEHGGWIANWLGALDFAGGTAIHINAGISGLALALVLGPRIGFGTKPMRPHNMTLVMLGAGLLWFGWFGFNAGSALSAGTTASVAWVNTLVATAAAMLAWLLVERFRDGHPTSLGAASGVVAGLVAITPAAGSVSPVGAIFVGGIASAACAYAVGLKYKFGYDDSLDVVGVHFVGGLFGTVLIGLFADPNSPAGVAGLFYGGGVDQLWRQAVGAIAVTVYAFVVSYLIAMLIKRTIGWRITTADELSGIDLVEHSEAGYDLSPVYYSNKVQRTLFLTKDDLPETETTGASK</sequence>
<evidence type="ECO:0000256" key="7">
    <source>
        <dbReference type="ARBA" id="ARBA00023177"/>
    </source>
</evidence>
<comment type="subcellular location">
    <subcellularLocation>
        <location evidence="9">Cell membrane</location>
        <topology evidence="9">Multi-pass membrane protein</topology>
    </subcellularLocation>
    <subcellularLocation>
        <location evidence="1">Membrane</location>
        <topology evidence="1">Multi-pass membrane protein</topology>
    </subcellularLocation>
</comment>
<dbReference type="Gene3D" id="1.10.3430.10">
    <property type="entry name" value="Ammonium transporter AmtB like domains"/>
    <property type="match status" value="1"/>
</dbReference>
<evidence type="ECO:0000256" key="6">
    <source>
        <dbReference type="ARBA" id="ARBA00023136"/>
    </source>
</evidence>
<evidence type="ECO:0000313" key="12">
    <source>
        <dbReference type="Proteomes" id="UP000238164"/>
    </source>
</evidence>
<feature type="domain" description="Ammonium transporter AmtB-like" evidence="10">
    <location>
        <begin position="12"/>
        <end position="430"/>
    </location>
</feature>
<evidence type="ECO:0000259" key="10">
    <source>
        <dbReference type="Pfam" id="PF00909"/>
    </source>
</evidence>
<evidence type="ECO:0000256" key="1">
    <source>
        <dbReference type="ARBA" id="ARBA00004141"/>
    </source>
</evidence>
<feature type="transmembrane region" description="Helical" evidence="9">
    <location>
        <begin position="112"/>
        <end position="133"/>
    </location>
</feature>
<name>A0A2N9JFU9_9ACTN</name>
<evidence type="ECO:0000256" key="4">
    <source>
        <dbReference type="ARBA" id="ARBA00022692"/>
    </source>
</evidence>
<keyword evidence="5 9" id="KW-1133">Transmembrane helix</keyword>
<evidence type="ECO:0000256" key="9">
    <source>
        <dbReference type="RuleBase" id="RU362002"/>
    </source>
</evidence>
<evidence type="ECO:0000256" key="3">
    <source>
        <dbReference type="ARBA" id="ARBA00022448"/>
    </source>
</evidence>
<protein>
    <recommendedName>
        <fullName evidence="8 9">Ammonium transporter</fullName>
    </recommendedName>
</protein>
<feature type="transmembrane region" description="Helical" evidence="9">
    <location>
        <begin position="221"/>
        <end position="241"/>
    </location>
</feature>
<accession>A0A2N9JFU9</accession>
<dbReference type="RefSeq" id="WP_105185323.1">
    <property type="nucleotide sequence ID" value="NZ_BAAAGO010000018.1"/>
</dbReference>
<keyword evidence="7 9" id="KW-0924">Ammonia transport</keyword>
<dbReference type="GO" id="GO:0008519">
    <property type="term" value="F:ammonium channel activity"/>
    <property type="evidence" value="ECO:0007669"/>
    <property type="project" value="InterPro"/>
</dbReference>
<dbReference type="AlphaFoldDB" id="A0A2N9JFU9"/>
<feature type="transmembrane region" description="Helical" evidence="9">
    <location>
        <begin position="339"/>
        <end position="358"/>
    </location>
</feature>
<dbReference type="InterPro" id="IPR029020">
    <property type="entry name" value="Ammonium/urea_transptr"/>
</dbReference>
<feature type="transmembrane region" description="Helical" evidence="9">
    <location>
        <begin position="145"/>
        <end position="167"/>
    </location>
</feature>
<dbReference type="NCBIfam" id="TIGR00836">
    <property type="entry name" value="amt"/>
    <property type="match status" value="1"/>
</dbReference>
<dbReference type="Proteomes" id="UP000238164">
    <property type="component" value="Chromosome 1"/>
</dbReference>
<feature type="transmembrane region" description="Helical" evidence="9">
    <location>
        <begin position="285"/>
        <end position="302"/>
    </location>
</feature>
<feature type="transmembrane region" description="Helical" evidence="9">
    <location>
        <begin position="253"/>
        <end position="273"/>
    </location>
</feature>
<dbReference type="InterPro" id="IPR018047">
    <property type="entry name" value="Ammonium_transpt_CS"/>
</dbReference>
<evidence type="ECO:0000256" key="8">
    <source>
        <dbReference type="ARBA" id="ARBA00050025"/>
    </source>
</evidence>
<dbReference type="PANTHER" id="PTHR43029">
    <property type="entry name" value="AMMONIUM TRANSPORTER MEP2"/>
    <property type="match status" value="1"/>
</dbReference>
<dbReference type="OrthoDB" id="9814202at2"/>
<comment type="similarity">
    <text evidence="2 9">Belongs to the ammonia transporter channel (TC 1.A.11.2) family.</text>
</comment>
<keyword evidence="4 9" id="KW-0812">Transmembrane</keyword>
<gene>
    <name evidence="11" type="primary">amtB</name>
    <name evidence="11" type="ORF">MPLG2_1258</name>
</gene>
<dbReference type="InterPro" id="IPR024041">
    <property type="entry name" value="NH4_transpt_AmtB-like_dom"/>
</dbReference>
<keyword evidence="12" id="KW-1185">Reference proteome</keyword>
<feature type="transmembrane region" description="Helical" evidence="9">
    <location>
        <begin position="308"/>
        <end position="327"/>
    </location>
</feature>
<dbReference type="PANTHER" id="PTHR43029:SF10">
    <property type="entry name" value="AMMONIUM TRANSPORTER MEP2"/>
    <property type="match status" value="1"/>
</dbReference>
<proteinExistence type="inferred from homology"/>
<feature type="transmembrane region" description="Helical" evidence="9">
    <location>
        <begin position="378"/>
        <end position="400"/>
    </location>
</feature>
<dbReference type="EMBL" id="LT985188">
    <property type="protein sequence ID" value="SPD86294.1"/>
    <property type="molecule type" value="Genomic_DNA"/>
</dbReference>
<dbReference type="SUPFAM" id="SSF111352">
    <property type="entry name" value="Ammonium transporter"/>
    <property type="match status" value="1"/>
</dbReference>
<dbReference type="Pfam" id="PF00909">
    <property type="entry name" value="Ammonium_transp"/>
    <property type="match status" value="1"/>
</dbReference>
<feature type="transmembrane region" description="Helical" evidence="9">
    <location>
        <begin position="12"/>
        <end position="32"/>
    </location>
</feature>
<dbReference type="GO" id="GO:0005886">
    <property type="term" value="C:plasma membrane"/>
    <property type="evidence" value="ECO:0007669"/>
    <property type="project" value="UniProtKB-SubCell"/>
</dbReference>
<keyword evidence="6 9" id="KW-0472">Membrane</keyword>
<dbReference type="PROSITE" id="PS01219">
    <property type="entry name" value="AMMONIUM_TRANSP"/>
    <property type="match status" value="1"/>
</dbReference>
<evidence type="ECO:0000256" key="5">
    <source>
        <dbReference type="ARBA" id="ARBA00022989"/>
    </source>
</evidence>
<dbReference type="KEGG" id="mgg:MPLG2_1258"/>
<keyword evidence="3 9" id="KW-0813">Transport</keyword>